<sequence length="346" mass="39331">MAYTFTNNAGIRYIIDDTLIRKVNDMVLVLDHKDQMGDDLYINYYTDVKYYNTSGDQGILGGIIEVEGSGTELGSGDGTPVCTWNKRDHIPVLGDGETYHKIVEISDKREWSGTNAGSAICTIHNNNIYKYEFWIPDTVVNVDIDMYWIFHARPTVHIGKKVKNLQITFVENLVNDNDAVNTSLERLSNIVTTHGLIDHIKLRNCVNLDFISINNGGVISVDFYVDKKYKSLSKKKWTHDNCLVTDYRGVDSVGNEFRPFEKLNWKGLFNRSISNEADNYMCVQTDEAVVQIPLYLMQDGQSIDVDNALIIKEDEGVYYCPVTKEKTDKSIMAVQSTDCVYYVDSE</sequence>
<evidence type="ECO:0000313" key="1">
    <source>
        <dbReference type="EMBL" id="DAG01655.1"/>
    </source>
</evidence>
<reference evidence="1" key="1">
    <citation type="journal article" date="2021" name="Proc. Natl. Acad. Sci. U.S.A.">
        <title>A Catalog of Tens of Thousands of Viruses from Human Metagenomes Reveals Hidden Associations with Chronic Diseases.</title>
        <authorList>
            <person name="Tisza M.J."/>
            <person name="Buck C.B."/>
        </authorList>
    </citation>
    <scope>NUCLEOTIDE SEQUENCE</scope>
    <source>
        <strain evidence="1">Ct87j35</strain>
    </source>
</reference>
<protein>
    <submittedName>
        <fullName evidence="1">Uncharacterized protein</fullName>
    </submittedName>
</protein>
<name>A0A8S5V4W4_9CAUD</name>
<organism evidence="1">
    <name type="scientific">Siphoviridae sp. ct87j35</name>
    <dbReference type="NCBI Taxonomy" id="2825356"/>
    <lineage>
        <taxon>Viruses</taxon>
        <taxon>Duplodnaviria</taxon>
        <taxon>Heunggongvirae</taxon>
        <taxon>Uroviricota</taxon>
        <taxon>Caudoviricetes</taxon>
    </lineage>
</organism>
<proteinExistence type="predicted"/>
<dbReference type="EMBL" id="BK016196">
    <property type="protein sequence ID" value="DAG01655.1"/>
    <property type="molecule type" value="Genomic_DNA"/>
</dbReference>
<accession>A0A8S5V4W4</accession>